<gene>
    <name evidence="1" type="ORF">PITC_006950</name>
</gene>
<dbReference type="OrthoDB" id="4365865at2759"/>
<dbReference type="STRING" id="40296.A0A0A2KBF2"/>
<protein>
    <submittedName>
        <fullName evidence="1">Uncharacterized protein</fullName>
    </submittedName>
</protein>
<dbReference type="Proteomes" id="UP000030104">
    <property type="component" value="Unassembled WGS sequence"/>
</dbReference>
<organism evidence="1 2">
    <name type="scientific">Penicillium italicum</name>
    <name type="common">Blue mold</name>
    <dbReference type="NCBI Taxonomy" id="40296"/>
    <lineage>
        <taxon>Eukaryota</taxon>
        <taxon>Fungi</taxon>
        <taxon>Dikarya</taxon>
        <taxon>Ascomycota</taxon>
        <taxon>Pezizomycotina</taxon>
        <taxon>Eurotiomycetes</taxon>
        <taxon>Eurotiomycetidae</taxon>
        <taxon>Eurotiales</taxon>
        <taxon>Aspergillaceae</taxon>
        <taxon>Penicillium</taxon>
    </lineage>
</organism>
<dbReference type="AlphaFoldDB" id="A0A0A2KBF2"/>
<dbReference type="EMBL" id="JQGA01001592">
    <property type="protein sequence ID" value="KGO64273.1"/>
    <property type="molecule type" value="Genomic_DNA"/>
</dbReference>
<sequence>MYLEEFRAEGNKGYGSANAPSAVIEAGDQGIEQDFPPASDYATLESSSTLLKFEDVDTFTFQAQDSYGTGTDTSFYDSSMAALSAMGFHNPINQEPYPVFIKRNGLPGYYNRNLLS</sequence>
<keyword evidence="2" id="KW-1185">Reference proteome</keyword>
<dbReference type="HOGENOM" id="CLU_2097645_0_0_1"/>
<comment type="caution">
    <text evidence="1">The sequence shown here is derived from an EMBL/GenBank/DDBJ whole genome shotgun (WGS) entry which is preliminary data.</text>
</comment>
<name>A0A0A2KBF2_PENIT</name>
<reference evidence="1 2" key="1">
    <citation type="journal article" date="2015" name="Mol. Plant Microbe Interact.">
        <title>Genome, transcriptome, and functional analyses of Penicillium expansum provide new insights into secondary metabolism and pathogenicity.</title>
        <authorList>
            <person name="Ballester A.R."/>
            <person name="Marcet-Houben M."/>
            <person name="Levin E."/>
            <person name="Sela N."/>
            <person name="Selma-Lazaro C."/>
            <person name="Carmona L."/>
            <person name="Wisniewski M."/>
            <person name="Droby S."/>
            <person name="Gonzalez-Candelas L."/>
            <person name="Gabaldon T."/>
        </authorList>
    </citation>
    <scope>NUCLEOTIDE SEQUENCE [LARGE SCALE GENOMIC DNA]</scope>
    <source>
        <strain evidence="1 2">PHI-1</strain>
    </source>
</reference>
<accession>A0A0A2KBF2</accession>
<dbReference type="PhylomeDB" id="A0A0A2KBF2"/>
<evidence type="ECO:0000313" key="1">
    <source>
        <dbReference type="EMBL" id="KGO64273.1"/>
    </source>
</evidence>
<evidence type="ECO:0000313" key="2">
    <source>
        <dbReference type="Proteomes" id="UP000030104"/>
    </source>
</evidence>
<proteinExistence type="predicted"/>